<reference evidence="1 2" key="1">
    <citation type="submission" date="2018-08" db="EMBL/GenBank/DDBJ databases">
        <title>Chitinophagaceae sp. K23C18032701, a novel bacterium isolated from forest soil.</title>
        <authorList>
            <person name="Wang C."/>
        </authorList>
    </citation>
    <scope>NUCLEOTIDE SEQUENCE [LARGE SCALE GENOMIC DNA]</scope>
    <source>
        <strain evidence="1 2">K23C18032701</strain>
    </source>
</reference>
<protein>
    <recommendedName>
        <fullName evidence="3">RHS repeat-associated core domain-containing protein</fullName>
    </recommendedName>
</protein>
<dbReference type="EMBL" id="QTJU01000003">
    <property type="protein sequence ID" value="RFM27945.1"/>
    <property type="molecule type" value="Genomic_DNA"/>
</dbReference>
<keyword evidence="2" id="KW-1185">Reference proteome</keyword>
<dbReference type="Gene3D" id="2.180.10.10">
    <property type="entry name" value="RHS repeat-associated core"/>
    <property type="match status" value="1"/>
</dbReference>
<proteinExistence type="predicted"/>
<accession>A0A3E1NJ33</accession>
<dbReference type="InterPro" id="IPR022385">
    <property type="entry name" value="Rhs_assc_core"/>
</dbReference>
<comment type="caution">
    <text evidence="1">The sequence shown here is derived from an EMBL/GenBank/DDBJ whole genome shotgun (WGS) entry which is preliminary data.</text>
</comment>
<evidence type="ECO:0000313" key="2">
    <source>
        <dbReference type="Proteomes" id="UP000261284"/>
    </source>
</evidence>
<dbReference type="AlphaFoldDB" id="A0A3E1NJ33"/>
<dbReference type="Proteomes" id="UP000261284">
    <property type="component" value="Unassembled WGS sequence"/>
</dbReference>
<evidence type="ECO:0008006" key="3">
    <source>
        <dbReference type="Google" id="ProtNLM"/>
    </source>
</evidence>
<gene>
    <name evidence="1" type="ORF">DXN05_10380</name>
</gene>
<sequence>MLQITILLAWRCQAGCIVVVSSKCRYGFNGQGKSDEIAANTTTAEFWQYDARLGRRWNTDPVPKSMISPYAALGNNPITYVDPLGNDWYEQRLWLKKRDIYFQEIDKEVFSDGDTENRDNRMISIDKKASFVNERIRELINKAKVVSRHK</sequence>
<name>A0A3E1NJ33_9BACT</name>
<evidence type="ECO:0000313" key="1">
    <source>
        <dbReference type="EMBL" id="RFM27945.1"/>
    </source>
</evidence>
<dbReference type="NCBIfam" id="TIGR03696">
    <property type="entry name" value="Rhs_assc_core"/>
    <property type="match status" value="1"/>
</dbReference>
<organism evidence="1 2">
    <name type="scientific">Deminuibacter soli</name>
    <dbReference type="NCBI Taxonomy" id="2291815"/>
    <lineage>
        <taxon>Bacteria</taxon>
        <taxon>Pseudomonadati</taxon>
        <taxon>Bacteroidota</taxon>
        <taxon>Chitinophagia</taxon>
        <taxon>Chitinophagales</taxon>
        <taxon>Chitinophagaceae</taxon>
        <taxon>Deminuibacter</taxon>
    </lineage>
</organism>